<evidence type="ECO:0000259" key="4">
    <source>
        <dbReference type="Pfam" id="PF17384"/>
    </source>
</evidence>
<dbReference type="SUPFAM" id="SSF75420">
    <property type="entry name" value="YhbC-like, N-terminal domain"/>
    <property type="match status" value="1"/>
</dbReference>
<evidence type="ECO:0000259" key="3">
    <source>
        <dbReference type="Pfam" id="PF02576"/>
    </source>
</evidence>
<name>A0A3B1D306_9ZZZZ</name>
<dbReference type="InterPro" id="IPR036847">
    <property type="entry name" value="RimP_C_sf"/>
</dbReference>
<dbReference type="CDD" id="cd01734">
    <property type="entry name" value="YlxS_C"/>
    <property type="match status" value="1"/>
</dbReference>
<evidence type="ECO:0000313" key="5">
    <source>
        <dbReference type="EMBL" id="VAX30564.1"/>
    </source>
</evidence>
<dbReference type="InterPro" id="IPR028998">
    <property type="entry name" value="RimP_C"/>
</dbReference>
<dbReference type="PANTHER" id="PTHR33867">
    <property type="entry name" value="RIBOSOME MATURATION FACTOR RIMP"/>
    <property type="match status" value="1"/>
</dbReference>
<dbReference type="Gene3D" id="3.30.300.70">
    <property type="entry name" value="RimP-like superfamily, N-terminal"/>
    <property type="match status" value="1"/>
</dbReference>
<dbReference type="InterPro" id="IPR035956">
    <property type="entry name" value="RimP_N_sf"/>
</dbReference>
<dbReference type="InterPro" id="IPR003728">
    <property type="entry name" value="Ribosome_maturation_RimP"/>
</dbReference>
<dbReference type="FunFam" id="3.30.300.70:FF:000001">
    <property type="entry name" value="Ribosome maturation factor RimP"/>
    <property type="match status" value="1"/>
</dbReference>
<accession>A0A3B1D306</accession>
<dbReference type="GO" id="GO:0000028">
    <property type="term" value="P:ribosomal small subunit assembly"/>
    <property type="evidence" value="ECO:0007669"/>
    <property type="project" value="TreeGrafter"/>
</dbReference>
<organism evidence="5">
    <name type="scientific">hydrothermal vent metagenome</name>
    <dbReference type="NCBI Taxonomy" id="652676"/>
    <lineage>
        <taxon>unclassified sequences</taxon>
        <taxon>metagenomes</taxon>
        <taxon>ecological metagenomes</taxon>
    </lineage>
</organism>
<feature type="domain" description="Ribosome maturation factor RimP C-terminal" evidence="4">
    <location>
        <begin position="89"/>
        <end position="154"/>
    </location>
</feature>
<evidence type="ECO:0000256" key="1">
    <source>
        <dbReference type="ARBA" id="ARBA00022490"/>
    </source>
</evidence>
<dbReference type="AlphaFoldDB" id="A0A3B1D306"/>
<protein>
    <submittedName>
        <fullName evidence="5">Bacterial ribosome SSU maturation protein RimP</fullName>
    </submittedName>
</protein>
<reference evidence="5" key="1">
    <citation type="submission" date="2018-06" db="EMBL/GenBank/DDBJ databases">
        <authorList>
            <person name="Zhirakovskaya E."/>
        </authorList>
    </citation>
    <scope>NUCLEOTIDE SEQUENCE</scope>
</reference>
<dbReference type="GO" id="GO:0006412">
    <property type="term" value="P:translation"/>
    <property type="evidence" value="ECO:0007669"/>
    <property type="project" value="TreeGrafter"/>
</dbReference>
<dbReference type="Pfam" id="PF02576">
    <property type="entry name" value="RimP_N"/>
    <property type="match status" value="1"/>
</dbReference>
<dbReference type="InterPro" id="IPR028989">
    <property type="entry name" value="RimP_N"/>
</dbReference>
<feature type="domain" description="Ribosome maturation factor RimP N-terminal" evidence="3">
    <location>
        <begin position="16"/>
        <end position="86"/>
    </location>
</feature>
<dbReference type="GO" id="GO:0005829">
    <property type="term" value="C:cytosol"/>
    <property type="evidence" value="ECO:0007669"/>
    <property type="project" value="TreeGrafter"/>
</dbReference>
<sequence length="154" mass="17658">MVPREIIRKKVMELATEATEIAGVELFDVELLGQRGKMIVRVTIDNEQGIGIKDCERVSRQLEALLDVEDPIQGSYTLEVTTPGLDRPLRNIEDFERFKGRLARVVTTERIDNQTFFVGRIKSVKGDRIVLELDNKEVEIPYKIVSKARLEIEF</sequence>
<gene>
    <name evidence="5" type="ORF">MNBD_NITROSPIRAE02-373</name>
</gene>
<dbReference type="PANTHER" id="PTHR33867:SF1">
    <property type="entry name" value="RIBOSOME MATURATION FACTOR RIMP"/>
    <property type="match status" value="1"/>
</dbReference>
<dbReference type="SUPFAM" id="SSF74942">
    <property type="entry name" value="YhbC-like, C-terminal domain"/>
    <property type="match status" value="1"/>
</dbReference>
<proteinExistence type="inferred from homology"/>
<keyword evidence="2" id="KW-0690">Ribosome biogenesis</keyword>
<keyword evidence="1" id="KW-0963">Cytoplasm</keyword>
<dbReference type="Pfam" id="PF17384">
    <property type="entry name" value="DUF150_C"/>
    <property type="match status" value="1"/>
</dbReference>
<evidence type="ECO:0000256" key="2">
    <source>
        <dbReference type="ARBA" id="ARBA00022517"/>
    </source>
</evidence>
<dbReference type="Gene3D" id="2.30.30.180">
    <property type="entry name" value="Ribosome maturation factor RimP, C-terminal domain"/>
    <property type="match status" value="1"/>
</dbReference>
<dbReference type="EMBL" id="UOGH01000168">
    <property type="protein sequence ID" value="VAX30564.1"/>
    <property type="molecule type" value="Genomic_DNA"/>
</dbReference>
<dbReference type="HAMAP" id="MF_01077">
    <property type="entry name" value="RimP"/>
    <property type="match status" value="1"/>
</dbReference>